<feature type="region of interest" description="Disordered" evidence="1">
    <location>
        <begin position="25"/>
        <end position="76"/>
    </location>
</feature>
<feature type="compositionally biased region" description="Pro residues" evidence="1">
    <location>
        <begin position="60"/>
        <end position="73"/>
    </location>
</feature>
<reference evidence="4 5" key="1">
    <citation type="submission" date="2017-06" db="EMBL/GenBank/DDBJ databases">
        <title>Sequencing and comparative analysis of myxobacterial genomes.</title>
        <authorList>
            <person name="Rupp O."/>
            <person name="Goesmann A."/>
            <person name="Sogaard-Andersen L."/>
        </authorList>
    </citation>
    <scope>NUCLEOTIDE SEQUENCE [LARGE SCALE GENOMIC DNA]</scope>
    <source>
        <strain evidence="4 5">DSM 52655</strain>
    </source>
</reference>
<accession>A0A250IWY1</accession>
<dbReference type="EMBL" id="CP022098">
    <property type="protein sequence ID" value="ATB35406.1"/>
    <property type="molecule type" value="Genomic_DNA"/>
</dbReference>
<proteinExistence type="predicted"/>
<dbReference type="Proteomes" id="UP000217257">
    <property type="component" value="Chromosome"/>
</dbReference>
<name>A0A250IWY1_9BACT</name>
<gene>
    <name evidence="4" type="ORF">CYFUS_000819</name>
</gene>
<feature type="signal peptide" evidence="2">
    <location>
        <begin position="1"/>
        <end position="25"/>
    </location>
</feature>
<evidence type="ECO:0000259" key="3">
    <source>
        <dbReference type="Pfam" id="PF24837"/>
    </source>
</evidence>
<dbReference type="RefSeq" id="WP_095984040.1">
    <property type="nucleotide sequence ID" value="NZ_CP022098.1"/>
</dbReference>
<evidence type="ECO:0000256" key="1">
    <source>
        <dbReference type="SAM" id="MobiDB-lite"/>
    </source>
</evidence>
<dbReference type="KEGG" id="cfus:CYFUS_000819"/>
<evidence type="ECO:0000313" key="5">
    <source>
        <dbReference type="Proteomes" id="UP000217257"/>
    </source>
</evidence>
<dbReference type="InterPro" id="IPR056303">
    <property type="entry name" value="AMIN-like"/>
</dbReference>
<dbReference type="PROSITE" id="PS51257">
    <property type="entry name" value="PROKAR_LIPOPROTEIN"/>
    <property type="match status" value="1"/>
</dbReference>
<sequence length="221" mass="23400">MKRRGCSLSAVGLAACLALVGCKEAAPPAPATPPTKAQTPPSPTPPPPEAPAPATGSATAPPPSTPPPATPPPEAKEPEWIQAKTNVPRSGQKAATLREVRAARNEGFDRVVFQFDGETLPGYRVEYLDGPAIRCGSGDPTEVAGQGRLQVSLQPAQAHDENGQVTIASRERTAALPVLQELEQTCDFEGEVTWVLGVKQPQAYRVLELRSPTRIVVDVRH</sequence>
<keyword evidence="2" id="KW-0732">Signal</keyword>
<organism evidence="4 5">
    <name type="scientific">Cystobacter fuscus</name>
    <dbReference type="NCBI Taxonomy" id="43"/>
    <lineage>
        <taxon>Bacteria</taxon>
        <taxon>Pseudomonadati</taxon>
        <taxon>Myxococcota</taxon>
        <taxon>Myxococcia</taxon>
        <taxon>Myxococcales</taxon>
        <taxon>Cystobacterineae</taxon>
        <taxon>Archangiaceae</taxon>
        <taxon>Cystobacter</taxon>
    </lineage>
</organism>
<evidence type="ECO:0000256" key="2">
    <source>
        <dbReference type="SAM" id="SignalP"/>
    </source>
</evidence>
<feature type="compositionally biased region" description="Pro residues" evidence="1">
    <location>
        <begin position="40"/>
        <end position="51"/>
    </location>
</feature>
<dbReference type="Pfam" id="PF24837">
    <property type="entry name" value="AMIN-like"/>
    <property type="match status" value="1"/>
</dbReference>
<dbReference type="AlphaFoldDB" id="A0A250IWY1"/>
<protein>
    <recommendedName>
        <fullName evidence="3">AMIN-like domain-containing protein</fullName>
    </recommendedName>
</protein>
<feature type="chain" id="PRO_5013146055" description="AMIN-like domain-containing protein" evidence="2">
    <location>
        <begin position="26"/>
        <end position="221"/>
    </location>
</feature>
<evidence type="ECO:0000313" key="4">
    <source>
        <dbReference type="EMBL" id="ATB35406.1"/>
    </source>
</evidence>
<feature type="domain" description="AMIN-like" evidence="3">
    <location>
        <begin position="96"/>
        <end position="221"/>
    </location>
</feature>